<accession>A0ABQ0LTV6</accession>
<reference evidence="1" key="1">
    <citation type="submission" date="2014-09" db="EMBL/GenBank/DDBJ databases">
        <title>Genome sequence of the luminous mushroom Mycena chlorophos for searching fungal bioluminescence genes.</title>
        <authorList>
            <person name="Tanaka Y."/>
            <person name="Kasuga D."/>
            <person name="Oba Y."/>
            <person name="Hase S."/>
            <person name="Sato K."/>
            <person name="Oba Y."/>
            <person name="Sakakibara Y."/>
        </authorList>
    </citation>
    <scope>NUCLEOTIDE SEQUENCE</scope>
</reference>
<organism evidence="1 2">
    <name type="scientific">Mycena chlorophos</name>
    <name type="common">Agaric fungus</name>
    <name type="synonym">Agaricus chlorophos</name>
    <dbReference type="NCBI Taxonomy" id="658473"/>
    <lineage>
        <taxon>Eukaryota</taxon>
        <taxon>Fungi</taxon>
        <taxon>Dikarya</taxon>
        <taxon>Basidiomycota</taxon>
        <taxon>Agaricomycotina</taxon>
        <taxon>Agaricomycetes</taxon>
        <taxon>Agaricomycetidae</taxon>
        <taxon>Agaricales</taxon>
        <taxon>Marasmiineae</taxon>
        <taxon>Mycenaceae</taxon>
        <taxon>Mycena</taxon>
    </lineage>
</organism>
<dbReference type="Proteomes" id="UP000815677">
    <property type="component" value="Unassembled WGS sequence"/>
</dbReference>
<evidence type="ECO:0000313" key="2">
    <source>
        <dbReference type="Proteomes" id="UP000815677"/>
    </source>
</evidence>
<sequence>MAATLSPTSQINLDLNHSVDSKHRPNLLGGFGGKGGTGAIAGPGGLGQGTRLNRTDADYFQNILGGMGGEGGDNPNGQAGTGGTGEATKMQHRLATLASEADEDAMYAKSDDFPTLAEFCDKNHLSLRVKELFAQNGFSSIIGLLEMTGQELLDLGFEKGEVADVGAQLRRFLRVQGIKTVMEK</sequence>
<protein>
    <recommendedName>
        <fullName evidence="3">SAM domain-containing protein</fullName>
    </recommendedName>
</protein>
<dbReference type="EMBL" id="DF848680">
    <property type="protein sequence ID" value="GAT54512.1"/>
    <property type="molecule type" value="Genomic_DNA"/>
</dbReference>
<proteinExistence type="predicted"/>
<gene>
    <name evidence="1" type="ORF">MCHLO_11361</name>
</gene>
<evidence type="ECO:0000313" key="1">
    <source>
        <dbReference type="EMBL" id="GAT54512.1"/>
    </source>
</evidence>
<keyword evidence="2" id="KW-1185">Reference proteome</keyword>
<evidence type="ECO:0008006" key="3">
    <source>
        <dbReference type="Google" id="ProtNLM"/>
    </source>
</evidence>
<name>A0ABQ0LTV6_MYCCL</name>